<protein>
    <submittedName>
        <fullName evidence="1">Uncharacterized protein</fullName>
    </submittedName>
</protein>
<accession>A0A5B7CDX8</accession>
<gene>
    <name evidence="1" type="ORF">E2C01_000010</name>
</gene>
<dbReference type="EMBL" id="VSRR010000001">
    <property type="protein sequence ID" value="MPC07448.1"/>
    <property type="molecule type" value="Genomic_DNA"/>
</dbReference>
<reference evidence="1 2" key="1">
    <citation type="submission" date="2019-05" db="EMBL/GenBank/DDBJ databases">
        <title>Another draft genome of Portunus trituberculatus and its Hox gene families provides insights of decapod evolution.</title>
        <authorList>
            <person name="Jeong J.-H."/>
            <person name="Song I."/>
            <person name="Kim S."/>
            <person name="Choi T."/>
            <person name="Kim D."/>
            <person name="Ryu S."/>
            <person name="Kim W."/>
        </authorList>
    </citation>
    <scope>NUCLEOTIDE SEQUENCE [LARGE SCALE GENOMIC DNA]</scope>
    <source>
        <tissue evidence="1">Muscle</tissue>
    </source>
</reference>
<organism evidence="1 2">
    <name type="scientific">Portunus trituberculatus</name>
    <name type="common">Swimming crab</name>
    <name type="synonym">Neptunus trituberculatus</name>
    <dbReference type="NCBI Taxonomy" id="210409"/>
    <lineage>
        <taxon>Eukaryota</taxon>
        <taxon>Metazoa</taxon>
        <taxon>Ecdysozoa</taxon>
        <taxon>Arthropoda</taxon>
        <taxon>Crustacea</taxon>
        <taxon>Multicrustacea</taxon>
        <taxon>Malacostraca</taxon>
        <taxon>Eumalacostraca</taxon>
        <taxon>Eucarida</taxon>
        <taxon>Decapoda</taxon>
        <taxon>Pleocyemata</taxon>
        <taxon>Brachyura</taxon>
        <taxon>Eubrachyura</taxon>
        <taxon>Portunoidea</taxon>
        <taxon>Portunidae</taxon>
        <taxon>Portuninae</taxon>
        <taxon>Portunus</taxon>
    </lineage>
</organism>
<keyword evidence="2" id="KW-1185">Reference proteome</keyword>
<evidence type="ECO:0000313" key="1">
    <source>
        <dbReference type="EMBL" id="MPC07448.1"/>
    </source>
</evidence>
<evidence type="ECO:0000313" key="2">
    <source>
        <dbReference type="Proteomes" id="UP000324222"/>
    </source>
</evidence>
<dbReference type="AlphaFoldDB" id="A0A5B7CDX8"/>
<name>A0A5B7CDX8_PORTR</name>
<comment type="caution">
    <text evidence="1">The sequence shown here is derived from an EMBL/GenBank/DDBJ whole genome shotgun (WGS) entry which is preliminary data.</text>
</comment>
<proteinExistence type="predicted"/>
<dbReference type="Proteomes" id="UP000324222">
    <property type="component" value="Unassembled WGS sequence"/>
</dbReference>
<sequence length="85" mass="9539">MLHLLLVTSGHRLPPVVVPHHMPILEGIILDRDVLVTIITVNFIEPKLLVVLTEWHWHCDNNVVVVNKILPGVLPGHHCQVMPTA</sequence>